<reference evidence="4 5" key="1">
    <citation type="journal article" date="2021" name="Elife">
        <title>Chloroplast acquisition without the gene transfer in kleptoplastic sea slugs, Plakobranchus ocellatus.</title>
        <authorList>
            <person name="Maeda T."/>
            <person name="Takahashi S."/>
            <person name="Yoshida T."/>
            <person name="Shimamura S."/>
            <person name="Takaki Y."/>
            <person name="Nagai Y."/>
            <person name="Toyoda A."/>
            <person name="Suzuki Y."/>
            <person name="Arimoto A."/>
            <person name="Ishii H."/>
            <person name="Satoh N."/>
            <person name="Nishiyama T."/>
            <person name="Hasebe M."/>
            <person name="Maruyama T."/>
            <person name="Minagawa J."/>
            <person name="Obokata J."/>
            <person name="Shigenobu S."/>
        </authorList>
    </citation>
    <scope>NUCLEOTIDE SEQUENCE [LARGE SCALE GENOMIC DNA]</scope>
</reference>
<organism evidence="4 5">
    <name type="scientific">Elysia marginata</name>
    <dbReference type="NCBI Taxonomy" id="1093978"/>
    <lineage>
        <taxon>Eukaryota</taxon>
        <taxon>Metazoa</taxon>
        <taxon>Spiralia</taxon>
        <taxon>Lophotrochozoa</taxon>
        <taxon>Mollusca</taxon>
        <taxon>Gastropoda</taxon>
        <taxon>Heterobranchia</taxon>
        <taxon>Euthyneura</taxon>
        <taxon>Panpulmonata</taxon>
        <taxon>Sacoglossa</taxon>
        <taxon>Placobranchoidea</taxon>
        <taxon>Plakobranchidae</taxon>
        <taxon>Elysia</taxon>
    </lineage>
</organism>
<keyword evidence="1" id="KW-0677">Repeat</keyword>
<name>A0AAV4GS50_9GAST</name>
<evidence type="ECO:0000256" key="2">
    <source>
        <dbReference type="ARBA" id="ARBA00022884"/>
    </source>
</evidence>
<keyword evidence="2" id="KW-0694">RNA-binding</keyword>
<feature type="domain" description="RRM" evidence="3">
    <location>
        <begin position="23"/>
        <end position="53"/>
    </location>
</feature>
<evidence type="ECO:0000259" key="3">
    <source>
        <dbReference type="Pfam" id="PF00076"/>
    </source>
</evidence>
<dbReference type="SUPFAM" id="SSF54928">
    <property type="entry name" value="RNA-binding domain, RBD"/>
    <property type="match status" value="1"/>
</dbReference>
<protein>
    <submittedName>
        <fullName evidence="4">CUGBP Elav-like family member 4</fullName>
    </submittedName>
</protein>
<dbReference type="InterPro" id="IPR035979">
    <property type="entry name" value="RBD_domain_sf"/>
</dbReference>
<evidence type="ECO:0000313" key="5">
    <source>
        <dbReference type="Proteomes" id="UP000762676"/>
    </source>
</evidence>
<dbReference type="Proteomes" id="UP000762676">
    <property type="component" value="Unassembled WGS sequence"/>
</dbReference>
<evidence type="ECO:0000256" key="1">
    <source>
        <dbReference type="ARBA" id="ARBA00022737"/>
    </source>
</evidence>
<dbReference type="InterPro" id="IPR000504">
    <property type="entry name" value="RRM_dom"/>
</dbReference>
<dbReference type="InterPro" id="IPR012677">
    <property type="entry name" value="Nucleotide-bd_a/b_plait_sf"/>
</dbReference>
<dbReference type="PANTHER" id="PTHR24012">
    <property type="entry name" value="RNA BINDING PROTEIN"/>
    <property type="match status" value="1"/>
</dbReference>
<evidence type="ECO:0000313" key="4">
    <source>
        <dbReference type="EMBL" id="GFR87336.1"/>
    </source>
</evidence>
<dbReference type="AlphaFoldDB" id="A0AAV4GS50"/>
<accession>A0AAV4GS50</accession>
<comment type="caution">
    <text evidence="4">The sequence shown here is derived from an EMBL/GenBank/DDBJ whole genome shotgun (WGS) entry which is preliminary data.</text>
</comment>
<gene>
    <name evidence="4" type="ORF">ElyMa_002491100</name>
</gene>
<dbReference type="Pfam" id="PF00076">
    <property type="entry name" value="RRM_1"/>
    <property type="match status" value="1"/>
</dbReference>
<dbReference type="GO" id="GO:0003723">
    <property type="term" value="F:RNA binding"/>
    <property type="evidence" value="ECO:0007669"/>
    <property type="project" value="UniProtKB-KW"/>
</dbReference>
<dbReference type="EMBL" id="BMAT01005082">
    <property type="protein sequence ID" value="GFR87336.1"/>
    <property type="molecule type" value="Genomic_DNA"/>
</dbReference>
<keyword evidence="5" id="KW-1185">Reference proteome</keyword>
<sequence>MINLTTENGNFEILTDFTYESRIKKHHGCAFVKFSNHQDAVSAINALHGSQTMSGASSSLVVKFADTEKERQLRRMQQMAGPLGLLNPFALSGYSAAYAPVSPRVQISGWDIIVTPSPANTGLNRFEPSSAVQANAGLLGKISRELPKP</sequence>
<proteinExistence type="predicted"/>
<dbReference type="Gene3D" id="3.30.70.330">
    <property type="match status" value="1"/>
</dbReference>